<comment type="caution">
    <text evidence="1">The sequence shown here is derived from an EMBL/GenBank/DDBJ whole genome shotgun (WGS) entry which is preliminary data.</text>
</comment>
<accession>A0A9P7RWU8</accession>
<sequence>MSLEKTLQDGHHGHGLITVVRPCQKEKAPLLLMPTHPRLVTFDILHTLVTPRLPIHVQYAQVFQGFLGGPNFTVDPLAVKSAFKISLRQLQAERPAYIGEGGSEGWWQEVVRRTILRSCKVDKNQLEYNLPQITRNLIHRFSSKEGYREFEDALPTLYKLQARNIFTAAISNSDSIMKSVLRSLNFPSFLSPILLSEEEGIEKPKKDIFLRILAHVNDEQRTKHQLDGWKDITPRECLHVGDEVVADYNGARNAGFQALLLVRERDEGQTHPPDEKDLVGVRKISGLEEVLEVISSR</sequence>
<dbReference type="InterPro" id="IPR023214">
    <property type="entry name" value="HAD_sf"/>
</dbReference>
<evidence type="ECO:0008006" key="3">
    <source>
        <dbReference type="Google" id="ProtNLM"/>
    </source>
</evidence>
<dbReference type="Proteomes" id="UP001049176">
    <property type="component" value="Chromosome 6"/>
</dbReference>
<dbReference type="Gene3D" id="3.40.50.1000">
    <property type="entry name" value="HAD superfamily/HAD-like"/>
    <property type="match status" value="1"/>
</dbReference>
<dbReference type="GeneID" id="66079368"/>
<dbReference type="OrthoDB" id="444127at2759"/>
<name>A0A9P7RWU8_9AGAR</name>
<dbReference type="Pfam" id="PF00702">
    <property type="entry name" value="Hydrolase"/>
    <property type="match status" value="1"/>
</dbReference>
<keyword evidence="2" id="KW-1185">Reference proteome</keyword>
<dbReference type="PANTHER" id="PTHR46191">
    <property type="match status" value="1"/>
</dbReference>
<dbReference type="Gene3D" id="1.10.150.720">
    <property type="entry name" value="Haloacid dehalogenase-like hydrolase"/>
    <property type="match status" value="1"/>
</dbReference>
<dbReference type="KEGG" id="more:E1B28_010292"/>
<dbReference type="InterPro" id="IPR036412">
    <property type="entry name" value="HAD-like_sf"/>
</dbReference>
<evidence type="ECO:0000313" key="1">
    <source>
        <dbReference type="EMBL" id="KAG7091241.1"/>
    </source>
</evidence>
<dbReference type="EMBL" id="CM032186">
    <property type="protein sequence ID" value="KAG7091241.1"/>
    <property type="molecule type" value="Genomic_DNA"/>
</dbReference>
<dbReference type="InterPro" id="IPR051828">
    <property type="entry name" value="HAD-like_hydrolase_domain"/>
</dbReference>
<dbReference type="SUPFAM" id="SSF56784">
    <property type="entry name" value="HAD-like"/>
    <property type="match status" value="1"/>
</dbReference>
<dbReference type="RefSeq" id="XP_043007711.1">
    <property type="nucleotide sequence ID" value="XM_043155246.1"/>
</dbReference>
<dbReference type="PANTHER" id="PTHR46191:SF2">
    <property type="entry name" value="HALOACID DEHALOGENASE-LIKE HYDROLASE DOMAIN-CONTAINING PROTEIN 3"/>
    <property type="match status" value="1"/>
</dbReference>
<dbReference type="AlphaFoldDB" id="A0A9P7RWU8"/>
<gene>
    <name evidence="1" type="ORF">E1B28_010292</name>
</gene>
<proteinExistence type="predicted"/>
<protein>
    <recommendedName>
        <fullName evidence="3">Haloacid dehalogenase-like hydrolase domain containing 3</fullName>
    </recommendedName>
</protein>
<evidence type="ECO:0000313" key="2">
    <source>
        <dbReference type="Proteomes" id="UP001049176"/>
    </source>
</evidence>
<dbReference type="GO" id="GO:0005634">
    <property type="term" value="C:nucleus"/>
    <property type="evidence" value="ECO:0007669"/>
    <property type="project" value="TreeGrafter"/>
</dbReference>
<organism evidence="1 2">
    <name type="scientific">Marasmius oreades</name>
    <name type="common">fairy-ring Marasmius</name>
    <dbReference type="NCBI Taxonomy" id="181124"/>
    <lineage>
        <taxon>Eukaryota</taxon>
        <taxon>Fungi</taxon>
        <taxon>Dikarya</taxon>
        <taxon>Basidiomycota</taxon>
        <taxon>Agaricomycotina</taxon>
        <taxon>Agaricomycetes</taxon>
        <taxon>Agaricomycetidae</taxon>
        <taxon>Agaricales</taxon>
        <taxon>Marasmiineae</taxon>
        <taxon>Marasmiaceae</taxon>
        <taxon>Marasmius</taxon>
    </lineage>
</organism>
<reference evidence="1" key="1">
    <citation type="journal article" date="2021" name="Genome Biol. Evol.">
        <title>The assembled and annotated genome of the fairy-ring fungus Marasmius oreades.</title>
        <authorList>
            <person name="Hiltunen M."/>
            <person name="Ament-Velasquez S.L."/>
            <person name="Johannesson H."/>
        </authorList>
    </citation>
    <scope>NUCLEOTIDE SEQUENCE</scope>
    <source>
        <strain evidence="1">03SP1</strain>
    </source>
</reference>
<dbReference type="InterPro" id="IPR044924">
    <property type="entry name" value="HAD-SF_hydro_IA_REG-2-like_cap"/>
</dbReference>